<feature type="non-terminal residue" evidence="1">
    <location>
        <position position="1"/>
    </location>
</feature>
<dbReference type="InterPro" id="IPR008922">
    <property type="entry name" value="Di-copper_centre_dom_sf"/>
</dbReference>
<dbReference type="GeneID" id="64693888"/>
<dbReference type="RefSeq" id="XP_041289536.1">
    <property type="nucleotide sequence ID" value="XM_041431629.1"/>
</dbReference>
<gene>
    <name evidence="1" type="ORF">F5147DRAFT_582046</name>
</gene>
<organism evidence="1 2">
    <name type="scientific">Suillus discolor</name>
    <dbReference type="NCBI Taxonomy" id="1912936"/>
    <lineage>
        <taxon>Eukaryota</taxon>
        <taxon>Fungi</taxon>
        <taxon>Dikarya</taxon>
        <taxon>Basidiomycota</taxon>
        <taxon>Agaricomycotina</taxon>
        <taxon>Agaricomycetes</taxon>
        <taxon>Agaricomycetidae</taxon>
        <taxon>Boletales</taxon>
        <taxon>Suillineae</taxon>
        <taxon>Suillaceae</taxon>
        <taxon>Suillus</taxon>
    </lineage>
</organism>
<comment type="caution">
    <text evidence="1">The sequence shown here is derived from an EMBL/GenBank/DDBJ whole genome shotgun (WGS) entry which is preliminary data.</text>
</comment>
<protein>
    <submittedName>
        <fullName evidence="1">Uncharacterized protein</fullName>
    </submittedName>
</protein>
<dbReference type="EMBL" id="JABBWM010000054">
    <property type="protein sequence ID" value="KAG2100431.1"/>
    <property type="molecule type" value="Genomic_DNA"/>
</dbReference>
<dbReference type="Proteomes" id="UP000823399">
    <property type="component" value="Unassembled WGS sequence"/>
</dbReference>
<reference evidence="1" key="1">
    <citation type="journal article" date="2020" name="New Phytol.">
        <title>Comparative genomics reveals dynamic genome evolution in host specialist ectomycorrhizal fungi.</title>
        <authorList>
            <person name="Lofgren L.A."/>
            <person name="Nguyen N.H."/>
            <person name="Vilgalys R."/>
            <person name="Ruytinx J."/>
            <person name="Liao H.L."/>
            <person name="Branco S."/>
            <person name="Kuo A."/>
            <person name="LaButti K."/>
            <person name="Lipzen A."/>
            <person name="Andreopoulos W."/>
            <person name="Pangilinan J."/>
            <person name="Riley R."/>
            <person name="Hundley H."/>
            <person name="Na H."/>
            <person name="Barry K."/>
            <person name="Grigoriev I.V."/>
            <person name="Stajich J.E."/>
            <person name="Kennedy P.G."/>
        </authorList>
    </citation>
    <scope>NUCLEOTIDE SEQUENCE</scope>
    <source>
        <strain evidence="1">FC423</strain>
    </source>
</reference>
<accession>A0A9P7EZX9</accession>
<evidence type="ECO:0000313" key="2">
    <source>
        <dbReference type="Proteomes" id="UP000823399"/>
    </source>
</evidence>
<sequence>YPVIGRKDTRGVFDCLPIETSEKDHPYQFALFILAFATIQQHPDAPKVMEEPACIFMEIASIHGRLFIEWAGDCNFKDTSSDYSAADKKDTNLISTRFRGIWSFSFSIVFPTSSWHRPCRFFNLKYTFLKSP</sequence>
<proteinExistence type="predicted"/>
<dbReference type="Gene3D" id="1.10.1280.10">
    <property type="entry name" value="Di-copper center containing domain from catechol oxidase"/>
    <property type="match status" value="1"/>
</dbReference>
<name>A0A9P7EZX9_9AGAM</name>
<dbReference type="OrthoDB" id="6132182at2759"/>
<evidence type="ECO:0000313" key="1">
    <source>
        <dbReference type="EMBL" id="KAG2100431.1"/>
    </source>
</evidence>
<dbReference type="AlphaFoldDB" id="A0A9P7EZX9"/>
<keyword evidence="2" id="KW-1185">Reference proteome</keyword>